<feature type="DNA-binding region" description="H-T-H motif" evidence="4">
    <location>
        <begin position="33"/>
        <end position="52"/>
    </location>
</feature>
<name>A0A418W9L7_9PROT</name>
<keyword evidence="7" id="KW-1185">Reference proteome</keyword>
<evidence type="ECO:0000313" key="7">
    <source>
        <dbReference type="Proteomes" id="UP000284605"/>
    </source>
</evidence>
<evidence type="ECO:0000256" key="3">
    <source>
        <dbReference type="ARBA" id="ARBA00023163"/>
    </source>
</evidence>
<evidence type="ECO:0000256" key="1">
    <source>
        <dbReference type="ARBA" id="ARBA00023015"/>
    </source>
</evidence>
<dbReference type="PRINTS" id="PR00455">
    <property type="entry name" value="HTHTETR"/>
</dbReference>
<dbReference type="Gene3D" id="1.10.357.10">
    <property type="entry name" value="Tetracycline Repressor, domain 2"/>
    <property type="match status" value="1"/>
</dbReference>
<dbReference type="PROSITE" id="PS01081">
    <property type="entry name" value="HTH_TETR_1"/>
    <property type="match status" value="1"/>
</dbReference>
<dbReference type="RefSeq" id="WP_119777280.1">
    <property type="nucleotide sequence ID" value="NZ_QYUK01000011.1"/>
</dbReference>
<proteinExistence type="predicted"/>
<sequence>MARKAGPLPSDRRGEILQAALHLFAERGFDGTSVRDIARAVGLNEGTLYHYFPGKEAIFAAILAERGYGAAQVDLDLGPGPRSLAEMLGQVGRHFLQALRENAPLTAVLLRESIRHPPALSEPGKGLQALIESRARRLARLFAQGAPPASRPVTPDFAAGQFFGSLATFWIAETFIAGHTVSVDEAEAHLRQLVAATLAALGEGPNAMRNNDNEEETP</sequence>
<dbReference type="InterPro" id="IPR023772">
    <property type="entry name" value="DNA-bd_HTH_TetR-type_CS"/>
</dbReference>
<dbReference type="InterPro" id="IPR009057">
    <property type="entry name" value="Homeodomain-like_sf"/>
</dbReference>
<dbReference type="FunFam" id="1.10.10.60:FF:000141">
    <property type="entry name" value="TetR family transcriptional regulator"/>
    <property type="match status" value="1"/>
</dbReference>
<dbReference type="EMBL" id="QYUK01000011">
    <property type="protein sequence ID" value="RJF86634.1"/>
    <property type="molecule type" value="Genomic_DNA"/>
</dbReference>
<keyword evidence="3" id="KW-0804">Transcription</keyword>
<dbReference type="OrthoDB" id="9808189at2"/>
<evidence type="ECO:0000259" key="5">
    <source>
        <dbReference type="PROSITE" id="PS50977"/>
    </source>
</evidence>
<dbReference type="GO" id="GO:0003700">
    <property type="term" value="F:DNA-binding transcription factor activity"/>
    <property type="evidence" value="ECO:0007669"/>
    <property type="project" value="TreeGrafter"/>
</dbReference>
<dbReference type="GO" id="GO:0000976">
    <property type="term" value="F:transcription cis-regulatory region binding"/>
    <property type="evidence" value="ECO:0007669"/>
    <property type="project" value="TreeGrafter"/>
</dbReference>
<keyword evidence="2 4" id="KW-0238">DNA-binding</keyword>
<accession>A0A418W9L7</accession>
<organism evidence="6 7">
    <name type="scientific">Oleomonas cavernae</name>
    <dbReference type="NCBI Taxonomy" id="2320859"/>
    <lineage>
        <taxon>Bacteria</taxon>
        <taxon>Pseudomonadati</taxon>
        <taxon>Pseudomonadota</taxon>
        <taxon>Alphaproteobacteria</taxon>
        <taxon>Acetobacterales</taxon>
        <taxon>Acetobacteraceae</taxon>
        <taxon>Oleomonas</taxon>
    </lineage>
</organism>
<evidence type="ECO:0000313" key="6">
    <source>
        <dbReference type="EMBL" id="RJF86634.1"/>
    </source>
</evidence>
<dbReference type="AlphaFoldDB" id="A0A418W9L7"/>
<dbReference type="Proteomes" id="UP000284605">
    <property type="component" value="Unassembled WGS sequence"/>
</dbReference>
<keyword evidence="1" id="KW-0805">Transcription regulation</keyword>
<gene>
    <name evidence="6" type="ORF">D3874_06030</name>
</gene>
<dbReference type="InterPro" id="IPR050109">
    <property type="entry name" value="HTH-type_TetR-like_transc_reg"/>
</dbReference>
<dbReference type="InterPro" id="IPR001647">
    <property type="entry name" value="HTH_TetR"/>
</dbReference>
<feature type="domain" description="HTH tetR-type" evidence="5">
    <location>
        <begin position="10"/>
        <end position="70"/>
    </location>
</feature>
<reference evidence="6 7" key="1">
    <citation type="submission" date="2018-09" db="EMBL/GenBank/DDBJ databases">
        <authorList>
            <person name="Zhu H."/>
        </authorList>
    </citation>
    <scope>NUCLEOTIDE SEQUENCE [LARGE SCALE GENOMIC DNA]</scope>
    <source>
        <strain evidence="6 7">K1W22B-8</strain>
    </source>
</reference>
<dbReference type="PANTHER" id="PTHR30055:SF226">
    <property type="entry name" value="HTH-TYPE TRANSCRIPTIONAL REGULATOR PKSA"/>
    <property type="match status" value="1"/>
</dbReference>
<evidence type="ECO:0000256" key="4">
    <source>
        <dbReference type="PROSITE-ProRule" id="PRU00335"/>
    </source>
</evidence>
<dbReference type="PROSITE" id="PS50977">
    <property type="entry name" value="HTH_TETR_2"/>
    <property type="match status" value="1"/>
</dbReference>
<evidence type="ECO:0000256" key="2">
    <source>
        <dbReference type="ARBA" id="ARBA00023125"/>
    </source>
</evidence>
<dbReference type="Pfam" id="PF00440">
    <property type="entry name" value="TetR_N"/>
    <property type="match status" value="1"/>
</dbReference>
<dbReference type="PANTHER" id="PTHR30055">
    <property type="entry name" value="HTH-TYPE TRANSCRIPTIONAL REGULATOR RUTR"/>
    <property type="match status" value="1"/>
</dbReference>
<protein>
    <submittedName>
        <fullName evidence="6">TetR/AcrR family transcriptional regulator</fullName>
    </submittedName>
</protein>
<comment type="caution">
    <text evidence="6">The sequence shown here is derived from an EMBL/GenBank/DDBJ whole genome shotgun (WGS) entry which is preliminary data.</text>
</comment>
<dbReference type="SUPFAM" id="SSF46689">
    <property type="entry name" value="Homeodomain-like"/>
    <property type="match status" value="1"/>
</dbReference>